<feature type="compositionally biased region" description="Basic and acidic residues" evidence="1">
    <location>
        <begin position="11"/>
        <end position="27"/>
    </location>
</feature>
<keyword evidence="2" id="KW-1133">Transmembrane helix</keyword>
<dbReference type="KEGG" id="rce:RC1_2793"/>
<protein>
    <submittedName>
        <fullName evidence="3">Uncharacterized protein</fullName>
    </submittedName>
</protein>
<sequence length="129" mass="13717">MRGMRWTPGTGREDHPPRPHGRGRERPRQEVMLDHALHDLLHDHGVAPHPALPAVSRPAAASLAAATPAAQAITPARPPAPVHPAVLDGFLSPALLALAAAPLVAVSPVLWAPPFWVLALMMPRGDRRA</sequence>
<dbReference type="HOGENOM" id="CLU_1947130_0_0_5"/>
<keyword evidence="2" id="KW-0472">Membrane</keyword>
<accession>B6IV41</accession>
<proteinExistence type="predicted"/>
<evidence type="ECO:0000256" key="2">
    <source>
        <dbReference type="SAM" id="Phobius"/>
    </source>
</evidence>
<dbReference type="AlphaFoldDB" id="B6IV41"/>
<evidence type="ECO:0000256" key="1">
    <source>
        <dbReference type="SAM" id="MobiDB-lite"/>
    </source>
</evidence>
<dbReference type="Proteomes" id="UP000001591">
    <property type="component" value="Chromosome"/>
</dbReference>
<name>B6IV41_RHOCS</name>
<dbReference type="EMBL" id="CP000613">
    <property type="protein sequence ID" value="ACJ00165.1"/>
    <property type="molecule type" value="Genomic_DNA"/>
</dbReference>
<keyword evidence="2" id="KW-0812">Transmembrane</keyword>
<evidence type="ECO:0000313" key="3">
    <source>
        <dbReference type="EMBL" id="ACJ00165.1"/>
    </source>
</evidence>
<evidence type="ECO:0000313" key="4">
    <source>
        <dbReference type="Proteomes" id="UP000001591"/>
    </source>
</evidence>
<keyword evidence="4" id="KW-1185">Reference proteome</keyword>
<gene>
    <name evidence="3" type="ordered locus">RC1_2793</name>
</gene>
<feature type="transmembrane region" description="Helical" evidence="2">
    <location>
        <begin position="94"/>
        <end position="119"/>
    </location>
</feature>
<feature type="region of interest" description="Disordered" evidence="1">
    <location>
        <begin position="1"/>
        <end position="27"/>
    </location>
</feature>
<organism evidence="3 4">
    <name type="scientific">Rhodospirillum centenum (strain ATCC 51521 / SW)</name>
    <dbReference type="NCBI Taxonomy" id="414684"/>
    <lineage>
        <taxon>Bacteria</taxon>
        <taxon>Pseudomonadati</taxon>
        <taxon>Pseudomonadota</taxon>
        <taxon>Alphaproteobacteria</taxon>
        <taxon>Rhodospirillales</taxon>
        <taxon>Rhodospirillaceae</taxon>
        <taxon>Rhodospirillum</taxon>
    </lineage>
</organism>
<reference evidence="3 4" key="1">
    <citation type="journal article" date="2010" name="BMC Genomics">
        <title>Metabolic flexibility revealed in the genome of the cyst-forming alpha-1 proteobacterium Rhodospirillum centenum.</title>
        <authorList>
            <person name="Lu Y.K."/>
            <person name="Marden J."/>
            <person name="Han M."/>
            <person name="Swingley W.D."/>
            <person name="Mastrian S.D."/>
            <person name="Chowdhury S.R."/>
            <person name="Hao J."/>
            <person name="Helmy T."/>
            <person name="Kim S."/>
            <person name="Kurdoglu A.A."/>
            <person name="Matthies H.J."/>
            <person name="Rollo D."/>
            <person name="Stothard P."/>
            <person name="Blankenship R.E."/>
            <person name="Bauer C.E."/>
            <person name="Touchman J.W."/>
        </authorList>
    </citation>
    <scope>NUCLEOTIDE SEQUENCE [LARGE SCALE GENOMIC DNA]</scope>
    <source>
        <strain evidence="4">ATCC 51521 / SW</strain>
    </source>
</reference>